<name>A0ABD1G7J4_SALDI</name>
<comment type="caution">
    <text evidence="2">The sequence shown here is derived from an EMBL/GenBank/DDBJ whole genome shotgun (WGS) entry which is preliminary data.</text>
</comment>
<dbReference type="EMBL" id="JBEAFC010000009">
    <property type="protein sequence ID" value="KAL1540097.1"/>
    <property type="molecule type" value="Genomic_DNA"/>
</dbReference>
<protein>
    <submittedName>
        <fullName evidence="2">Uncharacterized protein</fullName>
    </submittedName>
</protein>
<proteinExistence type="predicted"/>
<evidence type="ECO:0000256" key="1">
    <source>
        <dbReference type="SAM" id="MobiDB-lite"/>
    </source>
</evidence>
<organism evidence="2 3">
    <name type="scientific">Salvia divinorum</name>
    <name type="common">Maria pastora</name>
    <name type="synonym">Diviner's sage</name>
    <dbReference type="NCBI Taxonomy" id="28513"/>
    <lineage>
        <taxon>Eukaryota</taxon>
        <taxon>Viridiplantae</taxon>
        <taxon>Streptophyta</taxon>
        <taxon>Embryophyta</taxon>
        <taxon>Tracheophyta</taxon>
        <taxon>Spermatophyta</taxon>
        <taxon>Magnoliopsida</taxon>
        <taxon>eudicotyledons</taxon>
        <taxon>Gunneridae</taxon>
        <taxon>Pentapetalae</taxon>
        <taxon>asterids</taxon>
        <taxon>lamiids</taxon>
        <taxon>Lamiales</taxon>
        <taxon>Lamiaceae</taxon>
        <taxon>Nepetoideae</taxon>
        <taxon>Mentheae</taxon>
        <taxon>Salviinae</taxon>
        <taxon>Salvia</taxon>
        <taxon>Salvia subgen. Calosphace</taxon>
    </lineage>
</organism>
<dbReference type="Proteomes" id="UP001567538">
    <property type="component" value="Unassembled WGS sequence"/>
</dbReference>
<gene>
    <name evidence="2" type="ORF">AAHA92_24504</name>
</gene>
<dbReference type="AlphaFoldDB" id="A0ABD1G7J4"/>
<feature type="compositionally biased region" description="Polar residues" evidence="1">
    <location>
        <begin position="85"/>
        <end position="97"/>
    </location>
</feature>
<evidence type="ECO:0000313" key="3">
    <source>
        <dbReference type="Proteomes" id="UP001567538"/>
    </source>
</evidence>
<sequence length="144" mass="16329">MELEIDWSSSTMFSPSFRKKAASEDEKISCSEDDKEFSPFKQTEITKNSTILKKWGLNNLGTDFMDDDYALMQAIALSLHDTETSCSRVTNPAPSANDNRRKSAYPGQFRKEGRKTESGKWSFTLGDVQRLAATHDFTWSDILL</sequence>
<evidence type="ECO:0000313" key="2">
    <source>
        <dbReference type="EMBL" id="KAL1540097.1"/>
    </source>
</evidence>
<feature type="region of interest" description="Disordered" evidence="1">
    <location>
        <begin position="85"/>
        <end position="113"/>
    </location>
</feature>
<keyword evidence="3" id="KW-1185">Reference proteome</keyword>
<reference evidence="2 3" key="1">
    <citation type="submission" date="2024-06" db="EMBL/GenBank/DDBJ databases">
        <title>A chromosome level genome sequence of Diviner's sage (Salvia divinorum).</title>
        <authorList>
            <person name="Ford S.A."/>
            <person name="Ro D.-K."/>
            <person name="Ness R.W."/>
            <person name="Phillips M.A."/>
        </authorList>
    </citation>
    <scope>NUCLEOTIDE SEQUENCE [LARGE SCALE GENOMIC DNA]</scope>
    <source>
        <strain evidence="2">SAF-2024a</strain>
        <tissue evidence="2">Leaf</tissue>
    </source>
</reference>
<accession>A0ABD1G7J4</accession>